<dbReference type="AlphaFoldDB" id="Q4RJ49"/>
<protein>
    <submittedName>
        <fullName evidence="2">(spotted green pufferfish) hypothetical protein</fullName>
    </submittedName>
</protein>
<accession>Q4RJ49</accession>
<comment type="caution">
    <text evidence="2">The sequence shown here is derived from an EMBL/GenBank/DDBJ whole genome shotgun (WGS) entry which is preliminary data.</text>
</comment>
<reference evidence="2" key="2">
    <citation type="submission" date="2004-02" db="EMBL/GenBank/DDBJ databases">
        <authorList>
            <consortium name="Genoscope"/>
            <consortium name="Whitehead Institute Centre for Genome Research"/>
        </authorList>
    </citation>
    <scope>NUCLEOTIDE SEQUENCE</scope>
</reference>
<reference evidence="2" key="1">
    <citation type="journal article" date="2004" name="Nature">
        <title>Genome duplication in the teleost fish Tetraodon nigroviridis reveals the early vertebrate proto-karyotype.</title>
        <authorList>
            <person name="Jaillon O."/>
            <person name="Aury J.-M."/>
            <person name="Brunet F."/>
            <person name="Petit J.-L."/>
            <person name="Stange-Thomann N."/>
            <person name="Mauceli E."/>
            <person name="Bouneau L."/>
            <person name="Fischer C."/>
            <person name="Ozouf-Costaz C."/>
            <person name="Bernot A."/>
            <person name="Nicaud S."/>
            <person name="Jaffe D."/>
            <person name="Fisher S."/>
            <person name="Lutfalla G."/>
            <person name="Dossat C."/>
            <person name="Segurens B."/>
            <person name="Dasilva C."/>
            <person name="Salanoubat M."/>
            <person name="Levy M."/>
            <person name="Boudet N."/>
            <person name="Castellano S."/>
            <person name="Anthouard V."/>
            <person name="Jubin C."/>
            <person name="Castelli V."/>
            <person name="Katinka M."/>
            <person name="Vacherie B."/>
            <person name="Biemont C."/>
            <person name="Skalli Z."/>
            <person name="Cattolico L."/>
            <person name="Poulain J."/>
            <person name="De Berardinis V."/>
            <person name="Cruaud C."/>
            <person name="Duprat S."/>
            <person name="Brottier P."/>
            <person name="Coutanceau J.-P."/>
            <person name="Gouzy J."/>
            <person name="Parra G."/>
            <person name="Lardier G."/>
            <person name="Chapple C."/>
            <person name="McKernan K.J."/>
            <person name="McEwan P."/>
            <person name="Bosak S."/>
            <person name="Kellis M."/>
            <person name="Volff J.-N."/>
            <person name="Guigo R."/>
            <person name="Zody M.C."/>
            <person name="Mesirov J."/>
            <person name="Lindblad-Toh K."/>
            <person name="Birren B."/>
            <person name="Nusbaum C."/>
            <person name="Kahn D."/>
            <person name="Robinson-Rechavi M."/>
            <person name="Laudet V."/>
            <person name="Schachter V."/>
            <person name="Quetier F."/>
            <person name="Saurin W."/>
            <person name="Scarpelli C."/>
            <person name="Wincker P."/>
            <person name="Lander E.S."/>
            <person name="Weissenbach J."/>
            <person name="Roest Crollius H."/>
        </authorList>
    </citation>
    <scope>NUCLEOTIDE SEQUENCE [LARGE SCALE GENOMIC DNA]</scope>
</reference>
<name>Q4RJ49_TETNG</name>
<feature type="region of interest" description="Disordered" evidence="1">
    <location>
        <begin position="80"/>
        <end position="131"/>
    </location>
</feature>
<dbReference type="KEGG" id="tng:GSTEN00033585G001"/>
<proteinExistence type="predicted"/>
<feature type="region of interest" description="Disordered" evidence="1">
    <location>
        <begin position="1"/>
        <end position="25"/>
    </location>
</feature>
<evidence type="ECO:0000313" key="2">
    <source>
        <dbReference type="EMBL" id="CAG11583.1"/>
    </source>
</evidence>
<feature type="compositionally biased region" description="Basic and acidic residues" evidence="1">
    <location>
        <begin position="12"/>
        <end position="25"/>
    </location>
</feature>
<gene>
    <name evidence="2" type="ORF">GSTENG00033585001</name>
</gene>
<evidence type="ECO:0000256" key="1">
    <source>
        <dbReference type="SAM" id="MobiDB-lite"/>
    </source>
</evidence>
<sequence length="131" mass="13759">MAAVSVATAMDGGREGPIADRGHQFHRGDSFSITLELQRKPGCGKFLTFKQKGDGVLKNTSTGSRSELLFRPHDLDPTTVGLGGLAECSRRRSPSPVDVHGLQRLGVDSDGSAGGQGFQPEPQGSIPGMVD</sequence>
<organism evidence="2">
    <name type="scientific">Tetraodon nigroviridis</name>
    <name type="common">Spotted green pufferfish</name>
    <name type="synonym">Chelonodon nigroviridis</name>
    <dbReference type="NCBI Taxonomy" id="99883"/>
    <lineage>
        <taxon>Eukaryota</taxon>
        <taxon>Metazoa</taxon>
        <taxon>Chordata</taxon>
        <taxon>Craniata</taxon>
        <taxon>Vertebrata</taxon>
        <taxon>Euteleostomi</taxon>
        <taxon>Actinopterygii</taxon>
        <taxon>Neopterygii</taxon>
        <taxon>Teleostei</taxon>
        <taxon>Neoteleostei</taxon>
        <taxon>Acanthomorphata</taxon>
        <taxon>Eupercaria</taxon>
        <taxon>Tetraodontiformes</taxon>
        <taxon>Tetradontoidea</taxon>
        <taxon>Tetraodontidae</taxon>
        <taxon>Tetraodon</taxon>
    </lineage>
</organism>
<dbReference type="EMBL" id="CAAE01015039">
    <property type="protein sequence ID" value="CAG11583.1"/>
    <property type="molecule type" value="Genomic_DNA"/>
</dbReference>